<proteinExistence type="predicted"/>
<comment type="caution">
    <text evidence="1">The sequence shown here is derived from an EMBL/GenBank/DDBJ whole genome shotgun (WGS) entry which is preliminary data.</text>
</comment>
<dbReference type="EMBL" id="JAQLXW010000003">
    <property type="protein sequence ID" value="MDB8003023.1"/>
    <property type="molecule type" value="Genomic_DNA"/>
</dbReference>
<name>A0AAW6CYJ9_9FIRM</name>
<protein>
    <submittedName>
        <fullName evidence="1">Uncharacterized protein</fullName>
    </submittedName>
</protein>
<accession>A0AAW6CYJ9</accession>
<sequence>MKNREEFSFRNIIRRIVVDDNGKAPTIFVSVRGKLSYTTIFNKIFETDLYNGCGYYANEKISTSLFNRNSNYLDNDGHIRFEQKIALIEFKEAMKDNIDKWVEHLKKIIENRQGSKWHINIKDNMDVFEMIEFASCEWYEKNKLVYLINELKSNEKTLAEALLYLLIVSLFPVCKDENELYKDNPITNKKTVSADMKNSMSMKPFLELLEERHKILLESYVPVFDLQYLIFTIGNVLKVDNSMIIKLVFIDYNKMNNNGDEFKYLKSGSNIQKILTEYKWEDLTESPLNCKIPDIREYYNNKFGKYGVSSQFSVEDCSYICKEIKELSGNDNATDEDIAHKLKEILDTILDKWLRLDCPINTKVKKLKTNIDSIDFLYCDISELKLRLANYFLKTVAACIQINGDPTATISFDLNDKLPANKKYIDSCFNKIRRYIENDKDLNDDSLQTELKDYIDYLNQLSRNLLNGTYEFLSFFNSVANSFTSAVNNKYIQEKIIFKDSKIYTPIFNAYEKIYDYYDFEVRNKINQRYIVHPENDLLLSHIAYDYYQSYSQNKKAVLDFSLVNRNNVKTKFRLRPASENDLEGLIKINSPSSPFSRKIFIRSEENELEYGIDNGFIWVIEDVSGGENILVCEAIIIPNITKDKT</sequence>
<dbReference type="AlphaFoldDB" id="A0AAW6CYJ9"/>
<organism evidence="1 2">
    <name type="scientific">[Eubacterium] siraeum</name>
    <dbReference type="NCBI Taxonomy" id="39492"/>
    <lineage>
        <taxon>Bacteria</taxon>
        <taxon>Bacillati</taxon>
        <taxon>Bacillota</taxon>
        <taxon>Clostridia</taxon>
        <taxon>Eubacteriales</taxon>
        <taxon>Oscillospiraceae</taxon>
        <taxon>Oscillospiraceae incertae sedis</taxon>
    </lineage>
</organism>
<evidence type="ECO:0000313" key="1">
    <source>
        <dbReference type="EMBL" id="MDB8003023.1"/>
    </source>
</evidence>
<gene>
    <name evidence="1" type="ORF">PNE09_02955</name>
</gene>
<reference evidence="1" key="1">
    <citation type="submission" date="2023-01" db="EMBL/GenBank/DDBJ databases">
        <title>Human gut microbiome strain richness.</title>
        <authorList>
            <person name="Chen-Liaw A."/>
        </authorList>
    </citation>
    <scope>NUCLEOTIDE SEQUENCE</scope>
    <source>
        <strain evidence="1">1001283st1_G1_1001283B150217_161031</strain>
    </source>
</reference>
<evidence type="ECO:0000313" key="2">
    <source>
        <dbReference type="Proteomes" id="UP001210809"/>
    </source>
</evidence>
<dbReference type="Proteomes" id="UP001210809">
    <property type="component" value="Unassembled WGS sequence"/>
</dbReference>